<proteinExistence type="inferred from homology"/>
<comment type="caution">
    <text evidence="5">The sequence shown here is derived from an EMBL/GenBank/DDBJ whole genome shotgun (WGS) entry which is preliminary data.</text>
</comment>
<comment type="function">
    <text evidence="1">Required for the efficient initiation of filament assembly.</text>
</comment>
<evidence type="ECO:0000256" key="1">
    <source>
        <dbReference type="ARBA" id="ARBA00002397"/>
    </source>
</evidence>
<evidence type="ECO:0000256" key="3">
    <source>
        <dbReference type="ARBA" id="ARBA00022795"/>
    </source>
</evidence>
<sequence>MAISVNSAQSGIDQGASRQRLISLLGAERDLMRDFIAVLGQERETLTQTDMEPLFALSERKGQLVRQLDQLSAARTALFAQVGLQHNREGIQKLLGDVGAPAWGEYLAVAEQARNINLENGRIITERLKNNHQALAVLMAHADQPTTYGPDGVSRTRPGSRILGSV</sequence>
<dbReference type="EMBL" id="JAYXHS010000003">
    <property type="protein sequence ID" value="MEC5387386.1"/>
    <property type="molecule type" value="Genomic_DNA"/>
</dbReference>
<evidence type="ECO:0000256" key="2">
    <source>
        <dbReference type="ARBA" id="ARBA00007703"/>
    </source>
</evidence>
<organism evidence="5 6">
    <name type="scientific">Uliginosibacterium silvisoli</name>
    <dbReference type="NCBI Taxonomy" id="3114758"/>
    <lineage>
        <taxon>Bacteria</taxon>
        <taxon>Pseudomonadati</taxon>
        <taxon>Pseudomonadota</taxon>
        <taxon>Betaproteobacteria</taxon>
        <taxon>Rhodocyclales</taxon>
        <taxon>Zoogloeaceae</taxon>
        <taxon>Uliginosibacterium</taxon>
    </lineage>
</organism>
<dbReference type="Pfam" id="PF05130">
    <property type="entry name" value="FlgN"/>
    <property type="match status" value="1"/>
</dbReference>
<keyword evidence="5" id="KW-0969">Cilium</keyword>
<dbReference type="RefSeq" id="WP_327600355.1">
    <property type="nucleotide sequence ID" value="NZ_JAYXHS010000003.1"/>
</dbReference>
<protein>
    <submittedName>
        <fullName evidence="5">Flagellar protein FlgN</fullName>
    </submittedName>
</protein>
<evidence type="ECO:0000256" key="4">
    <source>
        <dbReference type="SAM" id="MobiDB-lite"/>
    </source>
</evidence>
<keyword evidence="6" id="KW-1185">Reference proteome</keyword>
<evidence type="ECO:0000313" key="5">
    <source>
        <dbReference type="EMBL" id="MEC5387386.1"/>
    </source>
</evidence>
<accession>A0ABU6K7H9</accession>
<dbReference type="Proteomes" id="UP001331561">
    <property type="component" value="Unassembled WGS sequence"/>
</dbReference>
<keyword evidence="3" id="KW-1005">Bacterial flagellum biogenesis</keyword>
<keyword evidence="5" id="KW-0282">Flagellum</keyword>
<dbReference type="Gene3D" id="1.20.58.300">
    <property type="entry name" value="FlgN-like"/>
    <property type="match status" value="1"/>
</dbReference>
<dbReference type="InterPro" id="IPR036679">
    <property type="entry name" value="FlgN-like_sf"/>
</dbReference>
<gene>
    <name evidence="5" type="ORF">VVD49_16775</name>
</gene>
<feature type="region of interest" description="Disordered" evidence="4">
    <location>
        <begin position="147"/>
        <end position="166"/>
    </location>
</feature>
<comment type="similarity">
    <text evidence="2">Belongs to the FlgN family.</text>
</comment>
<keyword evidence="5" id="KW-0966">Cell projection</keyword>
<dbReference type="SUPFAM" id="SSF140566">
    <property type="entry name" value="FlgN-like"/>
    <property type="match status" value="1"/>
</dbReference>
<evidence type="ECO:0000313" key="6">
    <source>
        <dbReference type="Proteomes" id="UP001331561"/>
    </source>
</evidence>
<dbReference type="InterPro" id="IPR007809">
    <property type="entry name" value="FlgN-like"/>
</dbReference>
<name>A0ABU6K7H9_9RHOO</name>
<reference evidence="5 6" key="1">
    <citation type="submission" date="2024-01" db="EMBL/GenBank/DDBJ databases">
        <title>Uliginosibacterium soil sp. nov.</title>
        <authorList>
            <person name="Lv Y."/>
        </authorList>
    </citation>
    <scope>NUCLEOTIDE SEQUENCE [LARGE SCALE GENOMIC DNA]</scope>
    <source>
        <strain evidence="5 6">H3</strain>
    </source>
</reference>